<dbReference type="InterPro" id="IPR024976">
    <property type="entry name" value="DUF3885"/>
</dbReference>
<feature type="domain" description="DUF3885" evidence="1">
    <location>
        <begin position="19"/>
        <end position="198"/>
    </location>
</feature>
<evidence type="ECO:0000259" key="1">
    <source>
        <dbReference type="Pfam" id="PF13021"/>
    </source>
</evidence>
<organism evidence="2 3">
    <name type="scientific">Sporosarcina psychrophila</name>
    <name type="common">Bacillus psychrophilus</name>
    <dbReference type="NCBI Taxonomy" id="1476"/>
    <lineage>
        <taxon>Bacteria</taxon>
        <taxon>Bacillati</taxon>
        <taxon>Bacillota</taxon>
        <taxon>Bacilli</taxon>
        <taxon>Bacillales</taxon>
        <taxon>Caryophanaceae</taxon>
        <taxon>Sporosarcina</taxon>
    </lineage>
</organism>
<protein>
    <submittedName>
        <fullName evidence="2">DUF3885 domain-containing protein</fullName>
    </submittedName>
</protein>
<evidence type="ECO:0000313" key="2">
    <source>
        <dbReference type="EMBL" id="HJF31367.1"/>
    </source>
</evidence>
<proteinExistence type="predicted"/>
<dbReference type="Proteomes" id="UP000698173">
    <property type="component" value="Unassembled WGS sequence"/>
</dbReference>
<name>A0A921FYI5_SPOPS</name>
<dbReference type="AlphaFoldDB" id="A0A921FYI5"/>
<comment type="caution">
    <text evidence="2">The sequence shown here is derived from an EMBL/GenBank/DDBJ whole genome shotgun (WGS) entry which is preliminary data.</text>
</comment>
<evidence type="ECO:0000313" key="3">
    <source>
        <dbReference type="Proteomes" id="UP000698173"/>
    </source>
</evidence>
<accession>A0A921FYI5</accession>
<gene>
    <name evidence="2" type="ORF">K8V56_06255</name>
</gene>
<dbReference type="EMBL" id="DYWT01000102">
    <property type="protein sequence ID" value="HJF31367.1"/>
    <property type="molecule type" value="Genomic_DNA"/>
</dbReference>
<dbReference type="Pfam" id="PF13021">
    <property type="entry name" value="DUF3885"/>
    <property type="match status" value="1"/>
</dbReference>
<sequence>MNLINRFHKTITEMGIPILENPVFYTAPVGIRFRIGGEEDVYIKKGIRRKEHPNPIYVNRAVERAFTIFHALPKKDWLLRIDLYDEKEIKETIKRLQIVDPQEKVLNEYELDGEKKSHYELYWSLNDIDWTEETIIREIILADIGGINCLASAVYLLHPNDKILYHLYDDRGLDVVAKDQRKLYPLYETFNAWILDYDREQIDKTFKNKQETLELGNLLSFLNKLEDKNIYYKLNKIRKEAIMIEIVVPGQRWEVEFLGDGTIDVEKFISDEGYYDESELNVLFREFKD</sequence>
<reference evidence="2" key="2">
    <citation type="submission" date="2021-09" db="EMBL/GenBank/DDBJ databases">
        <authorList>
            <person name="Gilroy R."/>
        </authorList>
    </citation>
    <scope>NUCLEOTIDE SEQUENCE</scope>
    <source>
        <strain evidence="2">CHK171-7178</strain>
    </source>
</reference>
<reference evidence="2" key="1">
    <citation type="journal article" date="2021" name="PeerJ">
        <title>Extensive microbial diversity within the chicken gut microbiome revealed by metagenomics and culture.</title>
        <authorList>
            <person name="Gilroy R."/>
            <person name="Ravi A."/>
            <person name="Getino M."/>
            <person name="Pursley I."/>
            <person name="Horton D.L."/>
            <person name="Alikhan N.F."/>
            <person name="Baker D."/>
            <person name="Gharbi K."/>
            <person name="Hall N."/>
            <person name="Watson M."/>
            <person name="Adriaenssens E.M."/>
            <person name="Foster-Nyarko E."/>
            <person name="Jarju S."/>
            <person name="Secka A."/>
            <person name="Antonio M."/>
            <person name="Oren A."/>
            <person name="Chaudhuri R.R."/>
            <person name="La Ragione R."/>
            <person name="Hildebrand F."/>
            <person name="Pallen M.J."/>
        </authorList>
    </citation>
    <scope>NUCLEOTIDE SEQUENCE</scope>
    <source>
        <strain evidence="2">CHK171-7178</strain>
    </source>
</reference>